<proteinExistence type="predicted"/>
<dbReference type="PANTHER" id="PTHR34599:SF1">
    <property type="entry name" value="PHOSPHATIDIC ACID PHOSPHATASE TYPE 2_HALOPEROXIDASE DOMAIN-CONTAINING PROTEIN"/>
    <property type="match status" value="1"/>
</dbReference>
<dbReference type="RefSeq" id="WP_345270484.1">
    <property type="nucleotide sequence ID" value="NZ_BAABHB010000013.1"/>
</dbReference>
<reference evidence="4" key="1">
    <citation type="journal article" date="2019" name="Int. J. Syst. Evol. Microbiol.">
        <title>The Global Catalogue of Microorganisms (GCM) 10K type strain sequencing project: providing services to taxonomists for standard genome sequencing and annotation.</title>
        <authorList>
            <consortium name="The Broad Institute Genomics Platform"/>
            <consortium name="The Broad Institute Genome Sequencing Center for Infectious Disease"/>
            <person name="Wu L."/>
            <person name="Ma J."/>
        </authorList>
    </citation>
    <scope>NUCLEOTIDE SEQUENCE [LARGE SCALE GENOMIC DNA]</scope>
    <source>
        <strain evidence="4">JCM 17925</strain>
    </source>
</reference>
<dbReference type="EMBL" id="BAABHB010000013">
    <property type="protein sequence ID" value="GAA4415915.1"/>
    <property type="molecule type" value="Genomic_DNA"/>
</dbReference>
<protein>
    <recommendedName>
        <fullName evidence="2">Phosphatidic acid phosphatase type 2/haloperoxidase domain-containing protein</fullName>
    </recommendedName>
</protein>
<dbReference type="Proteomes" id="UP001500936">
    <property type="component" value="Unassembled WGS sequence"/>
</dbReference>
<dbReference type="CDD" id="cd03380">
    <property type="entry name" value="PAP2_like_1"/>
    <property type="match status" value="1"/>
</dbReference>
<evidence type="ECO:0000259" key="2">
    <source>
        <dbReference type="Pfam" id="PF01569"/>
    </source>
</evidence>
<accession>A0ABP8KT59</accession>
<sequence length="444" mass="49049">MKKSLLTLTTVLCMAAHLVAQVEPTAGTWKTWFIPSGKAYRLPQPASYKQEVAQVLAAQQNLDAAARQQIQFWNAGAPVYRWNDMIGKLWMTDTSTNGVLSNMLLNVATYDATIAAWDTKYAYNRPRPYVADSRIKVLGPKPDSPSYPCEVSVAAGVASTIIAHFYPHLADSVNRMAQRAMASRVAAGMAFPSDTLAGFELGRRIAEAELAHTSNYVYKKPWDGKRPAGPGIWTGKKPMFPTGGQNKTVVLTSASQFRPGPPPDFAKDMADLKAFKQTFRSKANAFYYASQFSSDDLLHKKLFEQNLHLNAPRAARIYAAVAVAYYDTFVACWDAKYAYWGIRPDQYDPTYQPLVPTPPFPGYPSGHAALSGMVGELFSYFFPADRAQFQKIARDGAESRFQAGIHFRTDNEVGLDLGRKVAGAVIQRLMADGTGEDLTIARRK</sequence>
<organism evidence="3 4">
    <name type="scientific">Nibrella viscosa</name>
    <dbReference type="NCBI Taxonomy" id="1084524"/>
    <lineage>
        <taxon>Bacteria</taxon>
        <taxon>Pseudomonadati</taxon>
        <taxon>Bacteroidota</taxon>
        <taxon>Cytophagia</taxon>
        <taxon>Cytophagales</taxon>
        <taxon>Spirosomataceae</taxon>
        <taxon>Nibrella</taxon>
    </lineage>
</organism>
<dbReference type="SUPFAM" id="SSF48317">
    <property type="entry name" value="Acid phosphatase/Vanadium-dependent haloperoxidase"/>
    <property type="match status" value="2"/>
</dbReference>
<dbReference type="InterPro" id="IPR036938">
    <property type="entry name" value="PAP2/HPO_sf"/>
</dbReference>
<dbReference type="CDD" id="cd03398">
    <property type="entry name" value="PAP2_haloperoxidase"/>
    <property type="match status" value="1"/>
</dbReference>
<comment type="caution">
    <text evidence="3">The sequence shown here is derived from an EMBL/GenBank/DDBJ whole genome shotgun (WGS) entry which is preliminary data.</text>
</comment>
<dbReference type="Pfam" id="PF01569">
    <property type="entry name" value="PAP2"/>
    <property type="match status" value="1"/>
</dbReference>
<dbReference type="InterPro" id="IPR000326">
    <property type="entry name" value="PAP2/HPO"/>
</dbReference>
<evidence type="ECO:0000256" key="1">
    <source>
        <dbReference type="SAM" id="SignalP"/>
    </source>
</evidence>
<gene>
    <name evidence="3" type="ORF">GCM10023187_46860</name>
</gene>
<keyword evidence="1" id="KW-0732">Signal</keyword>
<keyword evidence="4" id="KW-1185">Reference proteome</keyword>
<dbReference type="Gene3D" id="1.20.144.10">
    <property type="entry name" value="Phosphatidic acid phosphatase type 2/haloperoxidase"/>
    <property type="match status" value="1"/>
</dbReference>
<feature type="chain" id="PRO_5047124649" description="Phosphatidic acid phosphatase type 2/haloperoxidase domain-containing protein" evidence="1">
    <location>
        <begin position="21"/>
        <end position="444"/>
    </location>
</feature>
<evidence type="ECO:0000313" key="4">
    <source>
        <dbReference type="Proteomes" id="UP001500936"/>
    </source>
</evidence>
<evidence type="ECO:0000313" key="3">
    <source>
        <dbReference type="EMBL" id="GAA4415915.1"/>
    </source>
</evidence>
<dbReference type="Gene3D" id="1.10.606.20">
    <property type="match status" value="1"/>
</dbReference>
<dbReference type="PANTHER" id="PTHR34599">
    <property type="entry name" value="PEROXIDASE-RELATED"/>
    <property type="match status" value="1"/>
</dbReference>
<feature type="domain" description="Phosphatidic acid phosphatase type 2/haloperoxidase" evidence="2">
    <location>
        <begin position="115"/>
        <end position="206"/>
    </location>
</feature>
<name>A0ABP8KT59_9BACT</name>
<feature type="signal peptide" evidence="1">
    <location>
        <begin position="1"/>
        <end position="20"/>
    </location>
</feature>
<dbReference type="InterPro" id="IPR052559">
    <property type="entry name" value="V-haloperoxidase"/>
</dbReference>